<evidence type="ECO:0000313" key="2">
    <source>
        <dbReference type="Proteomes" id="UP001642484"/>
    </source>
</evidence>
<proteinExistence type="predicted"/>
<comment type="caution">
    <text evidence="1">The sequence shown here is derived from an EMBL/GenBank/DDBJ whole genome shotgun (WGS) entry which is preliminary data.</text>
</comment>
<reference evidence="1 2" key="1">
    <citation type="submission" date="2024-02" db="EMBL/GenBank/DDBJ databases">
        <authorList>
            <person name="Chen Y."/>
            <person name="Shah S."/>
            <person name="Dougan E. K."/>
            <person name="Thang M."/>
            <person name="Chan C."/>
        </authorList>
    </citation>
    <scope>NUCLEOTIDE SEQUENCE [LARGE SCALE GENOMIC DNA]</scope>
</reference>
<dbReference type="Proteomes" id="UP001642484">
    <property type="component" value="Unassembled WGS sequence"/>
</dbReference>
<feature type="non-terminal residue" evidence="1">
    <location>
        <position position="1"/>
    </location>
</feature>
<name>A0ABP0HEB8_9DINO</name>
<accession>A0ABP0HEB8</accession>
<evidence type="ECO:0000313" key="1">
    <source>
        <dbReference type="EMBL" id="CAK8988113.1"/>
    </source>
</evidence>
<organism evidence="1 2">
    <name type="scientific">Durusdinium trenchii</name>
    <dbReference type="NCBI Taxonomy" id="1381693"/>
    <lineage>
        <taxon>Eukaryota</taxon>
        <taxon>Sar</taxon>
        <taxon>Alveolata</taxon>
        <taxon>Dinophyceae</taxon>
        <taxon>Suessiales</taxon>
        <taxon>Symbiodiniaceae</taxon>
        <taxon>Durusdinium</taxon>
    </lineage>
</organism>
<protein>
    <submittedName>
        <fullName evidence="1">Uncharacterized protein</fullName>
    </submittedName>
</protein>
<keyword evidence="2" id="KW-1185">Reference proteome</keyword>
<feature type="non-terminal residue" evidence="1">
    <location>
        <position position="91"/>
    </location>
</feature>
<gene>
    <name evidence="1" type="ORF">CCMP2556_LOCUS1139</name>
</gene>
<sequence length="91" mass="10371">AAMTIEDAAARAQSKSWIKATANRFVIKFHEALAQVSALLDQTNMQSADQYVAELKLWRVEAAVVKAKHVCLNWKRKEVRLFIPKSKMDQQ</sequence>
<dbReference type="EMBL" id="CAXAMN010000370">
    <property type="protein sequence ID" value="CAK8988113.1"/>
    <property type="molecule type" value="Genomic_DNA"/>
</dbReference>